<feature type="binding site" evidence="7">
    <location>
        <position position="94"/>
    </location>
    <ligand>
        <name>phosphoenolpyruvate</name>
        <dbReference type="ChEBI" id="CHEBI:58702"/>
    </ligand>
</feature>
<feature type="binding site" evidence="7">
    <location>
        <position position="345"/>
    </location>
    <ligand>
        <name>phosphoenolpyruvate</name>
        <dbReference type="ChEBI" id="CHEBI:58702"/>
    </ligand>
</feature>
<feature type="binding site" evidence="7">
    <location>
        <position position="314"/>
    </location>
    <ligand>
        <name>3-phosphoshikimate</name>
        <dbReference type="ChEBI" id="CHEBI:145989"/>
    </ligand>
</feature>
<feature type="active site" description="Proton acceptor" evidence="7">
    <location>
        <position position="314"/>
    </location>
</feature>
<evidence type="ECO:0000256" key="6">
    <source>
        <dbReference type="ARBA" id="ARBA00044633"/>
    </source>
</evidence>
<dbReference type="InterPro" id="IPR006264">
    <property type="entry name" value="EPSP_synthase"/>
</dbReference>
<dbReference type="InterPro" id="IPR013792">
    <property type="entry name" value="RNA3'P_cycl/enolpyr_Trfase_a/b"/>
</dbReference>
<reference evidence="9 10" key="1">
    <citation type="submission" date="2021-03" db="EMBL/GenBank/DDBJ databases">
        <title>Aliifodinibius sp. nov., a new bacterium isolated from saline soil.</title>
        <authorList>
            <person name="Galisteo C."/>
            <person name="De La Haba R."/>
            <person name="Sanchez-Porro C."/>
            <person name="Ventosa A."/>
        </authorList>
    </citation>
    <scope>NUCLEOTIDE SEQUENCE [LARGE SCALE GENOMIC DNA]</scope>
    <source>
        <strain evidence="9 10">1BSP15-2V2</strain>
    </source>
</reference>
<dbReference type="RefSeq" id="WP_265767367.1">
    <property type="nucleotide sequence ID" value="NZ_JAGGJA010000014.1"/>
</dbReference>
<keyword evidence="5 7" id="KW-0057">Aromatic amino acid biosynthesis</keyword>
<dbReference type="HAMAP" id="MF_00210">
    <property type="entry name" value="EPSP_synth"/>
    <property type="match status" value="1"/>
</dbReference>
<keyword evidence="3 7" id="KW-0028">Amino-acid biosynthesis</keyword>
<dbReference type="PROSITE" id="PS00885">
    <property type="entry name" value="EPSP_SYNTHASE_2"/>
    <property type="match status" value="1"/>
</dbReference>
<dbReference type="EC" id="2.5.1.19" evidence="7"/>
<comment type="caution">
    <text evidence="7">Lacks conserved residue(s) required for the propagation of feature annotation.</text>
</comment>
<accession>A0ABT3PRX1</accession>
<dbReference type="PANTHER" id="PTHR21090:SF5">
    <property type="entry name" value="PENTAFUNCTIONAL AROM POLYPEPTIDE"/>
    <property type="match status" value="1"/>
</dbReference>
<feature type="binding site" evidence="7">
    <location>
        <position position="169"/>
    </location>
    <ligand>
        <name>phosphoenolpyruvate</name>
        <dbReference type="ChEBI" id="CHEBI:58702"/>
    </ligand>
</feature>
<dbReference type="PANTHER" id="PTHR21090">
    <property type="entry name" value="AROM/DEHYDROQUINATE SYNTHASE"/>
    <property type="match status" value="1"/>
</dbReference>
<feature type="binding site" evidence="7">
    <location>
        <position position="21"/>
    </location>
    <ligand>
        <name>3-phosphoshikimate</name>
        <dbReference type="ChEBI" id="CHEBI:145989"/>
    </ligand>
</feature>
<feature type="binding site" evidence="7">
    <location>
        <position position="22"/>
    </location>
    <ligand>
        <name>3-phosphoshikimate</name>
        <dbReference type="ChEBI" id="CHEBI:145989"/>
    </ligand>
</feature>
<keyword evidence="7" id="KW-0963">Cytoplasm</keyword>
<feature type="binding site" evidence="7">
    <location>
        <position position="169"/>
    </location>
    <ligand>
        <name>3-phosphoshikimate</name>
        <dbReference type="ChEBI" id="CHEBI:145989"/>
    </ligand>
</feature>
<dbReference type="InterPro" id="IPR036968">
    <property type="entry name" value="Enolpyruvate_Tfrase_sf"/>
</dbReference>
<evidence type="ECO:0000259" key="8">
    <source>
        <dbReference type="Pfam" id="PF00275"/>
    </source>
</evidence>
<dbReference type="CDD" id="cd01556">
    <property type="entry name" value="EPSP_synthase"/>
    <property type="match status" value="1"/>
</dbReference>
<proteinExistence type="inferred from homology"/>
<name>A0ABT3PRX1_9BACT</name>
<organism evidence="9 10">
    <name type="scientific">Fodinibius salsisoli</name>
    <dbReference type="NCBI Taxonomy" id="2820877"/>
    <lineage>
        <taxon>Bacteria</taxon>
        <taxon>Pseudomonadati</taxon>
        <taxon>Balneolota</taxon>
        <taxon>Balneolia</taxon>
        <taxon>Balneolales</taxon>
        <taxon>Balneolaceae</taxon>
        <taxon>Fodinibius</taxon>
    </lineage>
</organism>
<keyword evidence="10" id="KW-1185">Reference proteome</keyword>
<feature type="binding site" evidence="7">
    <location>
        <position position="389"/>
    </location>
    <ligand>
        <name>phosphoenolpyruvate</name>
        <dbReference type="ChEBI" id="CHEBI:58702"/>
    </ligand>
</feature>
<comment type="catalytic activity">
    <reaction evidence="6">
        <text>3-phosphoshikimate + phosphoenolpyruvate = 5-O-(1-carboxyvinyl)-3-phosphoshikimate + phosphate</text>
        <dbReference type="Rhea" id="RHEA:21256"/>
        <dbReference type="ChEBI" id="CHEBI:43474"/>
        <dbReference type="ChEBI" id="CHEBI:57701"/>
        <dbReference type="ChEBI" id="CHEBI:58702"/>
        <dbReference type="ChEBI" id="CHEBI:145989"/>
        <dbReference type="EC" id="2.5.1.19"/>
    </reaction>
    <physiologicalReaction direction="left-to-right" evidence="6">
        <dbReference type="Rhea" id="RHEA:21257"/>
    </physiologicalReaction>
</comment>
<feature type="binding site" evidence="7">
    <location>
        <position position="26"/>
    </location>
    <ligand>
        <name>3-phosphoshikimate</name>
        <dbReference type="ChEBI" id="CHEBI:145989"/>
    </ligand>
</feature>
<dbReference type="InterPro" id="IPR023193">
    <property type="entry name" value="EPSP_synthase_CS"/>
</dbReference>
<evidence type="ECO:0000256" key="1">
    <source>
        <dbReference type="ARBA" id="ARBA00004811"/>
    </source>
</evidence>
<comment type="similarity">
    <text evidence="2 7">Belongs to the EPSP synthase family.</text>
</comment>
<evidence type="ECO:0000256" key="4">
    <source>
        <dbReference type="ARBA" id="ARBA00022679"/>
    </source>
</evidence>
<comment type="subunit">
    <text evidence="7">Monomer.</text>
</comment>
<keyword evidence="4 7" id="KW-0808">Transferase</keyword>
<evidence type="ECO:0000256" key="3">
    <source>
        <dbReference type="ARBA" id="ARBA00022605"/>
    </source>
</evidence>
<feature type="binding site" evidence="7">
    <location>
        <position position="167"/>
    </location>
    <ligand>
        <name>3-phosphoshikimate</name>
        <dbReference type="ChEBI" id="CHEBI:145989"/>
    </ligand>
</feature>
<evidence type="ECO:0000256" key="5">
    <source>
        <dbReference type="ARBA" id="ARBA00023141"/>
    </source>
</evidence>
<dbReference type="Gene3D" id="3.65.10.10">
    <property type="entry name" value="Enolpyruvate transferase domain"/>
    <property type="match status" value="2"/>
</dbReference>
<dbReference type="NCBIfam" id="TIGR01356">
    <property type="entry name" value="aroA"/>
    <property type="match status" value="1"/>
</dbReference>
<protein>
    <recommendedName>
        <fullName evidence="7">3-phosphoshikimate 1-carboxyvinyltransferase</fullName>
        <ecNumber evidence="7">2.5.1.19</ecNumber>
    </recommendedName>
    <alternativeName>
        <fullName evidence="7">5-enolpyruvylshikimate-3-phosphate synthase</fullName>
        <shortName evidence="7">EPSP synthase</shortName>
        <shortName evidence="7">EPSPS</shortName>
    </alternativeName>
</protein>
<evidence type="ECO:0000256" key="2">
    <source>
        <dbReference type="ARBA" id="ARBA00009948"/>
    </source>
</evidence>
<evidence type="ECO:0000256" key="7">
    <source>
        <dbReference type="HAMAP-Rule" id="MF_00210"/>
    </source>
</evidence>
<comment type="pathway">
    <text evidence="1 7">Metabolic intermediate biosynthesis; chorismate biosynthesis; chorismate from D-erythrose 4-phosphate and phosphoenolpyruvate: step 6/7.</text>
</comment>
<evidence type="ECO:0000313" key="10">
    <source>
        <dbReference type="Proteomes" id="UP001207918"/>
    </source>
</evidence>
<evidence type="ECO:0000313" key="9">
    <source>
        <dbReference type="EMBL" id="MCW9708581.1"/>
    </source>
</evidence>
<dbReference type="InterPro" id="IPR001986">
    <property type="entry name" value="Enolpyruvate_Tfrase_dom"/>
</dbReference>
<comment type="function">
    <text evidence="7">Catalyzes the transfer of the enolpyruvyl moiety of phosphoenolpyruvate (PEP) to the 5-hydroxyl of shikimate-3-phosphate (S3P) to produce enolpyruvyl shikimate-3-phosphate and inorganic phosphate.</text>
</comment>
<dbReference type="Pfam" id="PF00275">
    <property type="entry name" value="EPSP_synthase"/>
    <property type="match status" value="1"/>
</dbReference>
<dbReference type="GO" id="GO:0003866">
    <property type="term" value="F:3-phosphoshikimate 1-carboxyvinyltransferase activity"/>
    <property type="evidence" value="ECO:0007669"/>
    <property type="project" value="UniProtKB-EC"/>
</dbReference>
<comment type="caution">
    <text evidence="9">The sequence shown here is derived from an EMBL/GenBank/DDBJ whole genome shotgun (WGS) entry which is preliminary data.</text>
</comment>
<gene>
    <name evidence="7 9" type="primary">aroA</name>
    <name evidence="9" type="ORF">J6I44_17095</name>
</gene>
<comment type="subcellular location">
    <subcellularLocation>
        <location evidence="7">Cytoplasm</location>
    </subcellularLocation>
</comment>
<dbReference type="SUPFAM" id="SSF55205">
    <property type="entry name" value="EPT/RTPC-like"/>
    <property type="match status" value="1"/>
</dbReference>
<dbReference type="PIRSF" id="PIRSF000505">
    <property type="entry name" value="EPSPS"/>
    <property type="match status" value="1"/>
</dbReference>
<feature type="binding site" evidence="7">
    <location>
        <position position="122"/>
    </location>
    <ligand>
        <name>phosphoenolpyruvate</name>
        <dbReference type="ChEBI" id="CHEBI:58702"/>
    </ligand>
</feature>
<dbReference type="PROSITE" id="PS00104">
    <property type="entry name" value="EPSP_SYNTHASE_1"/>
    <property type="match status" value="1"/>
</dbReference>
<feature type="binding site" evidence="7">
    <location>
        <position position="21"/>
    </location>
    <ligand>
        <name>phosphoenolpyruvate</name>
        <dbReference type="ChEBI" id="CHEBI:58702"/>
    </ligand>
</feature>
<sequence>MNYEVQPATTLQGKIDLPADKSISHRSAMFAALHNGRSAITNFSEAADPHSTLDCLRRLGITIEEPGDNTVIVEGKGRDGLQTPSKDLDCGNSGTTMRLLSGIIAGSGVSARLTGDESLSARTMKRIIDPLTEMGAIIEAREADYAPLNINREGPVKPLYFPLPIASAQLKSCVLLAGLFGEDPTEVIETLPSRDHTERLLGLSIEEMDNKKVISASREDVIPEQSYRVPNDFSAAAFWLVAGAIHQDAEITLPAVGLNPTRTGALEILKQMDADITVANQQREGAEPIGDITIRSSSLKPVEITEEVVPNCIDEIPILAIAMLFTDGVSRISGAEELRHKETDRLHALAEMLEAAGADFEEFNDGLEIKGHTGFTPKPAVFDSYHDHRIAMSAAVLASMADDPSEIRDGECTAISYPGFWDDLQVLTN</sequence>
<feature type="domain" description="Enolpyruvate transferase" evidence="8">
    <location>
        <begin position="6"/>
        <end position="424"/>
    </location>
</feature>
<dbReference type="Proteomes" id="UP001207918">
    <property type="component" value="Unassembled WGS sequence"/>
</dbReference>
<feature type="binding site" evidence="7">
    <location>
        <position position="341"/>
    </location>
    <ligand>
        <name>3-phosphoshikimate</name>
        <dbReference type="ChEBI" id="CHEBI:145989"/>
    </ligand>
</feature>
<dbReference type="EMBL" id="JAGGJA010000014">
    <property type="protein sequence ID" value="MCW9708581.1"/>
    <property type="molecule type" value="Genomic_DNA"/>
</dbReference>